<dbReference type="InterPro" id="IPR050266">
    <property type="entry name" value="AB_hydrolase_sf"/>
</dbReference>
<keyword evidence="2" id="KW-0378">Hydrolase</keyword>
<reference evidence="6" key="1">
    <citation type="journal article" date="2019" name="Int. J. Syst. Evol. Microbiol.">
        <title>The Global Catalogue of Microorganisms (GCM) 10K type strain sequencing project: providing services to taxonomists for standard genome sequencing and annotation.</title>
        <authorList>
            <consortium name="The Broad Institute Genomics Platform"/>
            <consortium name="The Broad Institute Genome Sequencing Center for Infectious Disease"/>
            <person name="Wu L."/>
            <person name="Ma J."/>
        </authorList>
    </citation>
    <scope>NUCLEOTIDE SEQUENCE [LARGE SCALE GENOMIC DNA]</scope>
    <source>
        <strain evidence="6">CGMCC 1.15111</strain>
    </source>
</reference>
<accession>A0ABQ3I416</accession>
<dbReference type="Pfam" id="PF00561">
    <property type="entry name" value="Abhydrolase_1"/>
    <property type="match status" value="1"/>
</dbReference>
<dbReference type="PANTHER" id="PTHR43798:SF31">
    <property type="entry name" value="AB HYDROLASE SUPERFAMILY PROTEIN YCLE"/>
    <property type="match status" value="1"/>
</dbReference>
<dbReference type="InterPro" id="IPR002410">
    <property type="entry name" value="Peptidase_S33"/>
</dbReference>
<dbReference type="EMBL" id="BNAG01000002">
    <property type="protein sequence ID" value="GHE59928.1"/>
    <property type="molecule type" value="Genomic_DNA"/>
</dbReference>
<dbReference type="Gene3D" id="3.40.50.1820">
    <property type="entry name" value="alpha/beta hydrolase"/>
    <property type="match status" value="1"/>
</dbReference>
<feature type="chain" id="PRO_5045871090" evidence="3">
    <location>
        <begin position="24"/>
        <end position="307"/>
    </location>
</feature>
<feature type="domain" description="AB hydrolase-1" evidence="4">
    <location>
        <begin position="48"/>
        <end position="294"/>
    </location>
</feature>
<dbReference type="Proteomes" id="UP000658258">
    <property type="component" value="Unassembled WGS sequence"/>
</dbReference>
<name>A0ABQ3I416_9BACT</name>
<evidence type="ECO:0000256" key="1">
    <source>
        <dbReference type="ARBA" id="ARBA00010088"/>
    </source>
</evidence>
<dbReference type="InterPro" id="IPR029058">
    <property type="entry name" value="AB_hydrolase_fold"/>
</dbReference>
<comment type="caution">
    <text evidence="5">The sequence shown here is derived from an EMBL/GenBank/DDBJ whole genome shotgun (WGS) entry which is preliminary data.</text>
</comment>
<comment type="similarity">
    <text evidence="1">Belongs to the peptidase S33 family.</text>
</comment>
<evidence type="ECO:0000259" key="4">
    <source>
        <dbReference type="Pfam" id="PF00561"/>
    </source>
</evidence>
<proteinExistence type="inferred from homology"/>
<keyword evidence="3" id="KW-0732">Signal</keyword>
<evidence type="ECO:0000256" key="2">
    <source>
        <dbReference type="ARBA" id="ARBA00022801"/>
    </source>
</evidence>
<dbReference type="RefSeq" id="WP_229838564.1">
    <property type="nucleotide sequence ID" value="NZ_BNAG01000002.1"/>
</dbReference>
<dbReference type="PRINTS" id="PR00793">
    <property type="entry name" value="PROAMNOPTASE"/>
</dbReference>
<evidence type="ECO:0000313" key="5">
    <source>
        <dbReference type="EMBL" id="GHE59928.1"/>
    </source>
</evidence>
<protein>
    <submittedName>
        <fullName evidence="5">Proline iminopeptidase</fullName>
    </submittedName>
</protein>
<evidence type="ECO:0000313" key="6">
    <source>
        <dbReference type="Proteomes" id="UP000658258"/>
    </source>
</evidence>
<evidence type="ECO:0000256" key="3">
    <source>
        <dbReference type="SAM" id="SignalP"/>
    </source>
</evidence>
<feature type="signal peptide" evidence="3">
    <location>
        <begin position="1"/>
        <end position="23"/>
    </location>
</feature>
<sequence>MLKRNYIVSLLLLFMLMACGSSSSEMKQGYMIVSGSDVYYKTMGSGDPLLVIHGGPVLDHSYFLPHLEELAKDYRLIFYDQRACGKSSLSIDSATMNLNGFVDDIEQIRTKLGHEKLHIMGHSWGGLLAMKYAMAYPDKVERLILANSMAPSSADWQKENLAAANNIDPKDKRRLDNIVSTGLLRTPNPVPYIKEMMLLSFKAQFFDKLKIDQLNLNIPEDFQKRSAVFGLLGPDLAQYNLYADLKKIKAPALVMYGDAEAAINLHARKMVDSLNNGRLKVIPTSGHFPFIENPIAFNRAVRDFLDD</sequence>
<dbReference type="SUPFAM" id="SSF53474">
    <property type="entry name" value="alpha/beta-Hydrolases"/>
    <property type="match status" value="1"/>
</dbReference>
<organism evidence="5 6">
    <name type="scientific">Roseivirga thermotolerans</name>
    <dbReference type="NCBI Taxonomy" id="1758176"/>
    <lineage>
        <taxon>Bacteria</taxon>
        <taxon>Pseudomonadati</taxon>
        <taxon>Bacteroidota</taxon>
        <taxon>Cytophagia</taxon>
        <taxon>Cytophagales</taxon>
        <taxon>Roseivirgaceae</taxon>
        <taxon>Roseivirga</taxon>
    </lineage>
</organism>
<keyword evidence="6" id="KW-1185">Reference proteome</keyword>
<gene>
    <name evidence="5" type="primary">pip</name>
    <name evidence="5" type="ORF">GCM10011340_13310</name>
</gene>
<dbReference type="PANTHER" id="PTHR43798">
    <property type="entry name" value="MONOACYLGLYCEROL LIPASE"/>
    <property type="match status" value="1"/>
</dbReference>
<dbReference type="InterPro" id="IPR000073">
    <property type="entry name" value="AB_hydrolase_1"/>
</dbReference>
<dbReference type="PROSITE" id="PS51257">
    <property type="entry name" value="PROKAR_LIPOPROTEIN"/>
    <property type="match status" value="1"/>
</dbReference>
<dbReference type="PRINTS" id="PR00111">
    <property type="entry name" value="ABHYDROLASE"/>
</dbReference>